<keyword evidence="9 12" id="KW-0274">FAD</keyword>
<reference evidence="14" key="1">
    <citation type="submission" date="2021-04" db="EMBL/GenBank/DDBJ databases">
        <title>Genome based classification of Actinospica acidithermotolerans sp. nov., an actinobacterium isolated from an Indonesian hot spring.</title>
        <authorList>
            <person name="Kusuma A.B."/>
            <person name="Putra K.E."/>
            <person name="Nafisah S."/>
            <person name="Loh J."/>
            <person name="Nouioui I."/>
            <person name="Goodfellow M."/>
        </authorList>
    </citation>
    <scope>NUCLEOTIDE SEQUENCE</scope>
    <source>
        <strain evidence="14">MGRD01-02</strain>
    </source>
</reference>
<dbReference type="InterPro" id="IPR036188">
    <property type="entry name" value="FAD/NAD-bd_sf"/>
</dbReference>
<dbReference type="InterPro" id="IPR050464">
    <property type="entry name" value="Zeta_carotene_desat/Oxidored"/>
</dbReference>
<dbReference type="InterPro" id="IPR004572">
    <property type="entry name" value="Protoporphyrinogen_oxidase"/>
</dbReference>
<comment type="catalytic activity">
    <reaction evidence="1">
        <text>coproporphyrinogen III + 3 O2 = coproporphyrin III + 3 H2O2</text>
        <dbReference type="Rhea" id="RHEA:43436"/>
        <dbReference type="ChEBI" id="CHEBI:15379"/>
        <dbReference type="ChEBI" id="CHEBI:16240"/>
        <dbReference type="ChEBI" id="CHEBI:57309"/>
        <dbReference type="ChEBI" id="CHEBI:131725"/>
        <dbReference type="EC" id="1.3.3.15"/>
    </reaction>
    <physiologicalReaction direction="left-to-right" evidence="1">
        <dbReference type="Rhea" id="RHEA:43437"/>
    </physiologicalReaction>
</comment>
<dbReference type="GO" id="GO:0005737">
    <property type="term" value="C:cytoplasm"/>
    <property type="evidence" value="ECO:0007669"/>
    <property type="project" value="UniProtKB-SubCell"/>
</dbReference>
<evidence type="ECO:0000256" key="12">
    <source>
        <dbReference type="RuleBase" id="RU364052"/>
    </source>
</evidence>
<dbReference type="InterPro" id="IPR002937">
    <property type="entry name" value="Amino_oxidase"/>
</dbReference>
<dbReference type="SUPFAM" id="SSF51905">
    <property type="entry name" value="FAD/NAD(P)-binding domain"/>
    <property type="match status" value="1"/>
</dbReference>
<dbReference type="EC" id="1.3.3.15" evidence="6 12"/>
<proteinExistence type="inferred from homology"/>
<sequence length="479" mass="48869">MTVSSTTPPTGRRPRHLLVVGGGVTGLAAARAALAAGLTVTLLEASPGYGGKLVLGHVAGSTVDLGAESILARRPEGVALAQETGLADDIVHPATTAAGVWSRGELHPLPSGQLMGVPGDLRALSASGVLGSRGLARVQADRVMPKTPVTEDVAVGEYIARRLGREVVDRLVEPLLGGVYAGHADKLSLRATVPQLVPLAAAGTPLTTGVRDLLAKGAADSSAAGQAPKPVFAGIRGGVGRLPGAIAADVAKRGADLRTDVAVRALRRTEAGWRAELSDGSTVDGDAVVLAVPGYAAADLLAEHAPSALPELRDIEYASMAITTFAFHRSALAGMPLGSGFLVPPVDGRAIKAATFSSLKWPWLAHSAGDLVILRTSLGRHGEAEILEREDGELAKAALADLADAIGLTAAPVDRHVQRWTRALPQYAVGHLDRVARIRAALPAGLAVAGAAYDGVGIPACIASADSAVSTLIEGNDER</sequence>
<dbReference type="NCBIfam" id="TIGR00562">
    <property type="entry name" value="proto_IX_ox"/>
    <property type="match status" value="1"/>
</dbReference>
<evidence type="ECO:0000256" key="11">
    <source>
        <dbReference type="ARBA" id="ARBA00023133"/>
    </source>
</evidence>
<evidence type="ECO:0000256" key="10">
    <source>
        <dbReference type="ARBA" id="ARBA00023002"/>
    </source>
</evidence>
<comment type="caution">
    <text evidence="14">The sequence shown here is derived from an EMBL/GenBank/DDBJ whole genome shotgun (WGS) entry which is preliminary data.</text>
</comment>
<dbReference type="Proteomes" id="UP000676325">
    <property type="component" value="Unassembled WGS sequence"/>
</dbReference>
<keyword evidence="8 12" id="KW-0285">Flavoprotein</keyword>
<dbReference type="GO" id="GO:0004729">
    <property type="term" value="F:oxygen-dependent protoporphyrinogen oxidase activity"/>
    <property type="evidence" value="ECO:0007669"/>
    <property type="project" value="UniProtKB-UniRule"/>
</dbReference>
<comment type="cofactor">
    <cofactor evidence="2 12">
        <name>FAD</name>
        <dbReference type="ChEBI" id="CHEBI:57692"/>
    </cofactor>
</comment>
<protein>
    <recommendedName>
        <fullName evidence="7 12">Coproporphyrinogen III oxidase</fullName>
        <ecNumber evidence="6 12">1.3.3.15</ecNumber>
    </recommendedName>
</protein>
<evidence type="ECO:0000256" key="7">
    <source>
        <dbReference type="ARBA" id="ARBA00019046"/>
    </source>
</evidence>
<keyword evidence="15" id="KW-1185">Reference proteome</keyword>
<dbReference type="SUPFAM" id="SSF54373">
    <property type="entry name" value="FAD-linked reductases, C-terminal domain"/>
    <property type="match status" value="1"/>
</dbReference>
<evidence type="ECO:0000256" key="1">
    <source>
        <dbReference type="ARBA" id="ARBA00001755"/>
    </source>
</evidence>
<evidence type="ECO:0000256" key="8">
    <source>
        <dbReference type="ARBA" id="ARBA00022630"/>
    </source>
</evidence>
<organism evidence="14 15">
    <name type="scientific">Actinospica acidithermotolerans</name>
    <dbReference type="NCBI Taxonomy" id="2828514"/>
    <lineage>
        <taxon>Bacteria</taxon>
        <taxon>Bacillati</taxon>
        <taxon>Actinomycetota</taxon>
        <taxon>Actinomycetes</taxon>
        <taxon>Catenulisporales</taxon>
        <taxon>Actinospicaceae</taxon>
        <taxon>Actinospica</taxon>
    </lineage>
</organism>
<evidence type="ECO:0000256" key="9">
    <source>
        <dbReference type="ARBA" id="ARBA00022827"/>
    </source>
</evidence>
<comment type="pathway">
    <text evidence="4 12">Porphyrin-containing compound metabolism; protoheme biosynthesis.</text>
</comment>
<keyword evidence="10 12" id="KW-0560">Oxidoreductase</keyword>
<dbReference type="PANTHER" id="PTHR42923:SF3">
    <property type="entry name" value="PROTOPORPHYRINOGEN OXIDASE"/>
    <property type="match status" value="1"/>
</dbReference>
<evidence type="ECO:0000256" key="5">
    <source>
        <dbReference type="ARBA" id="ARBA00008310"/>
    </source>
</evidence>
<dbReference type="PANTHER" id="PTHR42923">
    <property type="entry name" value="PROTOPORPHYRINOGEN OXIDASE"/>
    <property type="match status" value="1"/>
</dbReference>
<evidence type="ECO:0000313" key="15">
    <source>
        <dbReference type="Proteomes" id="UP000676325"/>
    </source>
</evidence>
<dbReference type="Pfam" id="PF01593">
    <property type="entry name" value="Amino_oxidase"/>
    <property type="match status" value="1"/>
</dbReference>
<keyword evidence="12" id="KW-0963">Cytoplasm</keyword>
<evidence type="ECO:0000256" key="6">
    <source>
        <dbReference type="ARBA" id="ARBA00012402"/>
    </source>
</evidence>
<name>A0A941IHT5_9ACTN</name>
<evidence type="ECO:0000313" key="14">
    <source>
        <dbReference type="EMBL" id="MBR7826062.1"/>
    </source>
</evidence>
<evidence type="ECO:0000259" key="13">
    <source>
        <dbReference type="Pfam" id="PF01593"/>
    </source>
</evidence>
<evidence type="ECO:0000256" key="3">
    <source>
        <dbReference type="ARBA" id="ARBA00002185"/>
    </source>
</evidence>
<dbReference type="Gene3D" id="1.10.3110.10">
    <property type="entry name" value="protoporphyrinogen ix oxidase, domain 3"/>
    <property type="match status" value="1"/>
</dbReference>
<dbReference type="GO" id="GO:0006783">
    <property type="term" value="P:heme biosynthetic process"/>
    <property type="evidence" value="ECO:0007669"/>
    <property type="project" value="UniProtKB-UniRule"/>
</dbReference>
<comment type="subcellular location">
    <subcellularLocation>
        <location evidence="12">Cytoplasm</location>
    </subcellularLocation>
</comment>
<dbReference type="Gene3D" id="3.50.50.60">
    <property type="entry name" value="FAD/NAD(P)-binding domain"/>
    <property type="match status" value="1"/>
</dbReference>
<evidence type="ECO:0000256" key="4">
    <source>
        <dbReference type="ARBA" id="ARBA00004744"/>
    </source>
</evidence>
<dbReference type="EMBL" id="JAGSOH010000012">
    <property type="protein sequence ID" value="MBR7826062.1"/>
    <property type="molecule type" value="Genomic_DNA"/>
</dbReference>
<dbReference type="Gene3D" id="3.90.660.20">
    <property type="entry name" value="Protoporphyrinogen oxidase, mitochondrial, domain 2"/>
    <property type="match status" value="1"/>
</dbReference>
<accession>A0A941IHT5</accession>
<comment type="function">
    <text evidence="3 12">Involved in coproporphyrin-dependent heme b biosynthesis. Catalyzes the oxidation of coproporphyrinogen III to coproporphyrin III.</text>
</comment>
<keyword evidence="11 12" id="KW-0350">Heme biosynthesis</keyword>
<comment type="similarity">
    <text evidence="5 12">Belongs to the protoporphyrinogen/coproporphyrinogen oxidase family. Coproporphyrinogen III oxidase subfamily.</text>
</comment>
<gene>
    <name evidence="14" type="primary">hemG</name>
    <name evidence="14" type="ORF">KDK95_07075</name>
</gene>
<dbReference type="AlphaFoldDB" id="A0A941IHT5"/>
<feature type="domain" description="Amine oxidase" evidence="13">
    <location>
        <begin position="25"/>
        <end position="470"/>
    </location>
</feature>
<evidence type="ECO:0000256" key="2">
    <source>
        <dbReference type="ARBA" id="ARBA00001974"/>
    </source>
</evidence>